<protein>
    <recommendedName>
        <fullName evidence="4">DUF4221 domain-containing protein</fullName>
    </recommendedName>
</protein>
<dbReference type="Proteomes" id="UP000248882">
    <property type="component" value="Unassembled WGS sequence"/>
</dbReference>
<keyword evidence="3" id="KW-1185">Reference proteome</keyword>
<evidence type="ECO:0008006" key="4">
    <source>
        <dbReference type="Google" id="ProtNLM"/>
    </source>
</evidence>
<evidence type="ECO:0000313" key="3">
    <source>
        <dbReference type="Proteomes" id="UP000248882"/>
    </source>
</evidence>
<dbReference type="PROSITE" id="PS51257">
    <property type="entry name" value="PROKAR_LIPOPROTEIN"/>
    <property type="match status" value="1"/>
</dbReference>
<organism evidence="2 3">
    <name type="scientific">Algoriphagus chordae</name>
    <dbReference type="NCBI Taxonomy" id="237019"/>
    <lineage>
        <taxon>Bacteria</taxon>
        <taxon>Pseudomonadati</taxon>
        <taxon>Bacteroidota</taxon>
        <taxon>Cytophagia</taxon>
        <taxon>Cytophagales</taxon>
        <taxon>Cyclobacteriaceae</taxon>
        <taxon>Algoriphagus</taxon>
    </lineage>
</organism>
<proteinExistence type="predicted"/>
<dbReference type="OrthoDB" id="815611at2"/>
<reference evidence="2 3" key="1">
    <citation type="submission" date="2018-06" db="EMBL/GenBank/DDBJ databases">
        <title>Genomic Encyclopedia of Archaeal and Bacterial Type Strains, Phase II (KMG-II): from individual species to whole genera.</title>
        <authorList>
            <person name="Goeker M."/>
        </authorList>
    </citation>
    <scope>NUCLEOTIDE SEQUENCE [LARGE SCALE GENOMIC DNA]</scope>
    <source>
        <strain evidence="2 3">DSM 19830</strain>
    </source>
</reference>
<evidence type="ECO:0000313" key="2">
    <source>
        <dbReference type="EMBL" id="PZX50202.1"/>
    </source>
</evidence>
<comment type="caution">
    <text evidence="2">The sequence shown here is derived from an EMBL/GenBank/DDBJ whole genome shotgun (WGS) entry which is preliminary data.</text>
</comment>
<accession>A0A2W7SHI6</accession>
<dbReference type="AlphaFoldDB" id="A0A2W7SHI6"/>
<name>A0A2W7SHI6_9BACT</name>
<feature type="signal peptide" evidence="1">
    <location>
        <begin position="1"/>
        <end position="20"/>
    </location>
</feature>
<evidence type="ECO:0000256" key="1">
    <source>
        <dbReference type="SAM" id="SignalP"/>
    </source>
</evidence>
<dbReference type="EMBL" id="QKZT01000012">
    <property type="protein sequence ID" value="PZX50202.1"/>
    <property type="molecule type" value="Genomic_DNA"/>
</dbReference>
<dbReference type="RefSeq" id="WP_111320466.1">
    <property type="nucleotide sequence ID" value="NZ_QKZT01000012.1"/>
</dbReference>
<feature type="chain" id="PRO_5016035826" description="DUF4221 domain-containing protein" evidence="1">
    <location>
        <begin position="21"/>
        <end position="379"/>
    </location>
</feature>
<sequence length="379" mass="43759">MKKNYLLFSCSILLAFSCSAPKNNEENQSLNSIVWELQILDSIQVDYLGNISTGDFSEGIGLIYDYTANTIVKIDYDGKVLTTQTFPKDGPNSISFISTIKIDPEGNPLISNHHGPFYKLNGDLTIQREIEMPFTSPPMGGLMDDKSLEFWQENILLYYTGRDDVGPFTENYLKEYFLLEKLNPTTGESSPLIRTPETSKFSTGKFYERPSISFTISENDLLLYFNNEPKIHRFNLLDSGSFIETIDLKPTKFIEAPELKDKYENYNYEKLVEGNVFGVFAEENQFVVHYSEGISEEIYSTQEFDFPKDFPKLIDLNQSYLKVYNSEKGWSNEIPIPKKVYKIFAMEGLNQPFFALRNDEYLGEEQDYLTFYKLQLVQK</sequence>
<dbReference type="SUPFAM" id="SSF63829">
    <property type="entry name" value="Calcium-dependent phosphotriesterase"/>
    <property type="match status" value="1"/>
</dbReference>
<gene>
    <name evidence="2" type="ORF">LV85_02820</name>
</gene>
<keyword evidence="1" id="KW-0732">Signal</keyword>